<dbReference type="GO" id="GO:0008168">
    <property type="term" value="F:methyltransferase activity"/>
    <property type="evidence" value="ECO:0007669"/>
    <property type="project" value="UniProtKB-KW"/>
</dbReference>
<comment type="caution">
    <text evidence="1">The sequence shown here is derived from an EMBL/GenBank/DDBJ whole genome shotgun (WGS) entry which is preliminary data.</text>
</comment>
<reference evidence="1 2" key="1">
    <citation type="submission" date="2021-04" db="EMBL/GenBank/DDBJ databases">
        <title>Pseudomonas boanensis sp. nov., a bacterium isolated from river water used for household purposes in Boane District, Mozambique.</title>
        <authorList>
            <person name="Nicklasson M."/>
            <person name="Martin-Rodriguez A.J."/>
            <person name="Thorell K."/>
            <person name="Neves L."/>
            <person name="Mussagy A."/>
            <person name="Rydberg H.A."/>
            <person name="Hernroth B."/>
            <person name="Svensson-Stadler L."/>
            <person name="Sjoling A."/>
        </authorList>
    </citation>
    <scope>NUCLEOTIDE SEQUENCE [LARGE SCALE GENOMIC DNA]</scope>
    <source>
        <strain evidence="1 2">DB1</strain>
    </source>
</reference>
<name>A0ABS5XIH6_9GAMM</name>
<organism evidence="1 2">
    <name type="scientific">Metapseudomonas boanensis</name>
    <dbReference type="NCBI Taxonomy" id="2822138"/>
    <lineage>
        <taxon>Bacteria</taxon>
        <taxon>Pseudomonadati</taxon>
        <taxon>Pseudomonadota</taxon>
        <taxon>Gammaproteobacteria</taxon>
        <taxon>Pseudomonadales</taxon>
        <taxon>Pseudomonadaceae</taxon>
        <taxon>Metapseudomonas</taxon>
    </lineage>
</organism>
<sequence length="294" mass="33057">MHHISCIKLHEETDSGVYLSLLTAVGAALPESRHRDLLMRLSPHLLRAARMSKRFENLELEVAKRDLRLDRHQTPVSLLSDDGRLVFCNREAEKRLAEPAARALRCRRRIIARALDDTCAQPGKQARVLCIAGGHFREVELSRALRHGQFAEMCVFDDDETCLATVRRSYGALGVTTLQGTLEQLLAGQFEFDGFDLVYSAGLCELLDDRTCERLAQRLFHAVKPGGRLLLGNMRPGISAIGFLEGLLDWHPHYRQDSRMLGLLDGIDCNEIASARVFHDVGQRVVFLEAVRYG</sequence>
<proteinExistence type="predicted"/>
<dbReference type="RefSeq" id="WP_215376332.1">
    <property type="nucleotide sequence ID" value="NZ_JAGTIS010000008.1"/>
</dbReference>
<evidence type="ECO:0000313" key="2">
    <source>
        <dbReference type="Proteomes" id="UP001519667"/>
    </source>
</evidence>
<gene>
    <name evidence="1" type="ORF">J7302_15290</name>
</gene>
<evidence type="ECO:0000313" key="1">
    <source>
        <dbReference type="EMBL" id="MBT8767479.1"/>
    </source>
</evidence>
<dbReference type="EMBL" id="JAGTIS010000008">
    <property type="protein sequence ID" value="MBT8767479.1"/>
    <property type="molecule type" value="Genomic_DNA"/>
</dbReference>
<dbReference type="InterPro" id="IPR029063">
    <property type="entry name" value="SAM-dependent_MTases_sf"/>
</dbReference>
<accession>A0ABS5XIH6</accession>
<protein>
    <submittedName>
        <fullName evidence="1">Class I SAM-dependent methyltransferase</fullName>
    </submittedName>
</protein>
<dbReference type="GO" id="GO:0032259">
    <property type="term" value="P:methylation"/>
    <property type="evidence" value="ECO:0007669"/>
    <property type="project" value="UniProtKB-KW"/>
</dbReference>
<keyword evidence="2" id="KW-1185">Reference proteome</keyword>
<keyword evidence="1" id="KW-0489">Methyltransferase</keyword>
<keyword evidence="1" id="KW-0808">Transferase</keyword>
<dbReference type="Gene3D" id="3.40.50.150">
    <property type="entry name" value="Vaccinia Virus protein VP39"/>
    <property type="match status" value="1"/>
</dbReference>
<dbReference type="Proteomes" id="UP001519667">
    <property type="component" value="Unassembled WGS sequence"/>
</dbReference>
<dbReference type="SUPFAM" id="SSF53335">
    <property type="entry name" value="S-adenosyl-L-methionine-dependent methyltransferases"/>
    <property type="match status" value="1"/>
</dbReference>